<dbReference type="Proteomes" id="UP000266673">
    <property type="component" value="Unassembled WGS sequence"/>
</dbReference>
<protein>
    <submittedName>
        <fullName evidence="1">Uncharacterized protein</fullName>
    </submittedName>
</protein>
<proteinExistence type="predicted"/>
<dbReference type="SMART" id="SM00671">
    <property type="entry name" value="SEL1"/>
    <property type="match status" value="1"/>
</dbReference>
<dbReference type="EMBL" id="QKWP01000001">
    <property type="protein sequence ID" value="RIB30994.1"/>
    <property type="molecule type" value="Genomic_DNA"/>
</dbReference>
<feature type="non-terminal residue" evidence="1">
    <location>
        <position position="108"/>
    </location>
</feature>
<dbReference type="STRING" id="44941.A0A397W8I0"/>
<dbReference type="Pfam" id="PF08238">
    <property type="entry name" value="Sel1"/>
    <property type="match status" value="2"/>
</dbReference>
<name>A0A397W8I0_9GLOM</name>
<sequence>MSKKSNNIDDQNNSKSLLIIGALQTNKIKHDTNKTFDHDNDYESANIDVSVTSDEIFKLGTYYQDGIGVEKDEYKAFNYFNRSAMKGHVEGTFNVGYCYRNGIGVDKN</sequence>
<dbReference type="PANTHER" id="PTHR43628">
    <property type="entry name" value="ACTIVATOR OF C KINASE PROTEIN 1-RELATED"/>
    <property type="match status" value="1"/>
</dbReference>
<dbReference type="InterPro" id="IPR006597">
    <property type="entry name" value="Sel1-like"/>
</dbReference>
<evidence type="ECO:0000313" key="1">
    <source>
        <dbReference type="EMBL" id="RIB30994.1"/>
    </source>
</evidence>
<keyword evidence="2" id="KW-1185">Reference proteome</keyword>
<dbReference type="InterPro" id="IPR011990">
    <property type="entry name" value="TPR-like_helical_dom_sf"/>
</dbReference>
<reference evidence="1 2" key="1">
    <citation type="submission" date="2018-06" db="EMBL/GenBank/DDBJ databases">
        <title>Comparative genomics reveals the genomic features of Rhizophagus irregularis, R. cerebriforme, R. diaphanum and Gigaspora rosea, and their symbiotic lifestyle signature.</title>
        <authorList>
            <person name="Morin E."/>
            <person name="San Clemente H."/>
            <person name="Chen E.C.H."/>
            <person name="De La Providencia I."/>
            <person name="Hainaut M."/>
            <person name="Kuo A."/>
            <person name="Kohler A."/>
            <person name="Murat C."/>
            <person name="Tang N."/>
            <person name="Roy S."/>
            <person name="Loubradou J."/>
            <person name="Henrissat B."/>
            <person name="Grigoriev I.V."/>
            <person name="Corradi N."/>
            <person name="Roux C."/>
            <person name="Martin F.M."/>
        </authorList>
    </citation>
    <scope>NUCLEOTIDE SEQUENCE [LARGE SCALE GENOMIC DNA]</scope>
    <source>
        <strain evidence="1 2">DAOM 194757</strain>
    </source>
</reference>
<dbReference type="OrthoDB" id="2403008at2759"/>
<organism evidence="1 2">
    <name type="scientific">Gigaspora rosea</name>
    <dbReference type="NCBI Taxonomy" id="44941"/>
    <lineage>
        <taxon>Eukaryota</taxon>
        <taxon>Fungi</taxon>
        <taxon>Fungi incertae sedis</taxon>
        <taxon>Mucoromycota</taxon>
        <taxon>Glomeromycotina</taxon>
        <taxon>Glomeromycetes</taxon>
        <taxon>Diversisporales</taxon>
        <taxon>Gigasporaceae</taxon>
        <taxon>Gigaspora</taxon>
    </lineage>
</organism>
<accession>A0A397W8I0</accession>
<dbReference type="AlphaFoldDB" id="A0A397W8I0"/>
<dbReference type="Gene3D" id="1.25.40.10">
    <property type="entry name" value="Tetratricopeptide repeat domain"/>
    <property type="match status" value="1"/>
</dbReference>
<dbReference type="PANTHER" id="PTHR43628:SF1">
    <property type="entry name" value="CHITIN SYNTHASE REGULATORY FACTOR 2-RELATED"/>
    <property type="match status" value="1"/>
</dbReference>
<dbReference type="InterPro" id="IPR052945">
    <property type="entry name" value="Mitotic_Regulator"/>
</dbReference>
<dbReference type="SUPFAM" id="SSF81901">
    <property type="entry name" value="HCP-like"/>
    <property type="match status" value="1"/>
</dbReference>
<comment type="caution">
    <text evidence="1">The sequence shown here is derived from an EMBL/GenBank/DDBJ whole genome shotgun (WGS) entry which is preliminary data.</text>
</comment>
<gene>
    <name evidence="1" type="ORF">C2G38_2052203</name>
</gene>
<evidence type="ECO:0000313" key="2">
    <source>
        <dbReference type="Proteomes" id="UP000266673"/>
    </source>
</evidence>